<dbReference type="STRING" id="112901.SAMN04488500_10661"/>
<protein>
    <submittedName>
        <fullName evidence="1">Uncharacterized protein</fullName>
    </submittedName>
</protein>
<evidence type="ECO:0000313" key="2">
    <source>
        <dbReference type="Proteomes" id="UP000192738"/>
    </source>
</evidence>
<organism evidence="1 2">
    <name type="scientific">Sporomusa malonica</name>
    <dbReference type="NCBI Taxonomy" id="112901"/>
    <lineage>
        <taxon>Bacteria</taxon>
        <taxon>Bacillati</taxon>
        <taxon>Bacillota</taxon>
        <taxon>Negativicutes</taxon>
        <taxon>Selenomonadales</taxon>
        <taxon>Sporomusaceae</taxon>
        <taxon>Sporomusa</taxon>
    </lineage>
</organism>
<reference evidence="1 2" key="1">
    <citation type="submission" date="2017-04" db="EMBL/GenBank/DDBJ databases">
        <authorList>
            <person name="Afonso C.L."/>
            <person name="Miller P.J."/>
            <person name="Scott M.A."/>
            <person name="Spackman E."/>
            <person name="Goraichik I."/>
            <person name="Dimitrov K.M."/>
            <person name="Suarez D.L."/>
            <person name="Swayne D.E."/>
        </authorList>
    </citation>
    <scope>NUCLEOTIDE SEQUENCE [LARGE SCALE GENOMIC DNA]</scope>
    <source>
        <strain evidence="1 2">DSM 5090</strain>
    </source>
</reference>
<dbReference type="AlphaFoldDB" id="A0A1W2AR60"/>
<dbReference type="OrthoDB" id="1684132at2"/>
<evidence type="ECO:0000313" key="1">
    <source>
        <dbReference type="EMBL" id="SMC63206.1"/>
    </source>
</evidence>
<sequence>MKEKIPFDLFGTPEELCFDIGDTATLEKMLRMPIQQIWATQYAGYDFVFAALPLCLKKLNPHLYRDKVRKYMTEDYGRTIDDIAIPLIHAIGISGALGKEGVDRAMEKYYPELFKPTEDVEVKNE</sequence>
<dbReference type="Proteomes" id="UP000192738">
    <property type="component" value="Unassembled WGS sequence"/>
</dbReference>
<proteinExistence type="predicted"/>
<keyword evidence="2" id="KW-1185">Reference proteome</keyword>
<name>A0A1W2AR60_9FIRM</name>
<gene>
    <name evidence="1" type="ORF">SAMN04488500_10661</name>
</gene>
<dbReference type="RefSeq" id="WP_084575286.1">
    <property type="nucleotide sequence ID" value="NZ_CP155572.1"/>
</dbReference>
<accession>A0A1W2AR60</accession>
<dbReference type="EMBL" id="FWXI01000006">
    <property type="protein sequence ID" value="SMC63206.1"/>
    <property type="molecule type" value="Genomic_DNA"/>
</dbReference>